<dbReference type="PANTHER" id="PTHR11129:SF3">
    <property type="entry name" value="PROTEIN PRENYLTRANSFERASE ALPHA SUBUNIT REPEAT-CONTAINING PROTEIN 1"/>
    <property type="match status" value="1"/>
</dbReference>
<protein>
    <submittedName>
        <fullName evidence="5">Uncharacterized protein</fullName>
    </submittedName>
</protein>
<evidence type="ECO:0000256" key="2">
    <source>
        <dbReference type="ARBA" id="ARBA00022602"/>
    </source>
</evidence>
<dbReference type="PANTHER" id="PTHR11129">
    <property type="entry name" value="PROTEIN FARNESYLTRANSFERASE ALPHA SUBUNIT/RAB GERANYLGERANYL TRANSFERASE ALPHA SUBUNIT"/>
    <property type="match status" value="1"/>
</dbReference>
<dbReference type="InParanoid" id="J4G0V1"/>
<organism evidence="5 6">
    <name type="scientific">Fibroporia radiculosa</name>
    <dbReference type="NCBI Taxonomy" id="599839"/>
    <lineage>
        <taxon>Eukaryota</taxon>
        <taxon>Fungi</taxon>
        <taxon>Dikarya</taxon>
        <taxon>Basidiomycota</taxon>
        <taxon>Agaricomycotina</taxon>
        <taxon>Agaricomycetes</taxon>
        <taxon>Polyporales</taxon>
        <taxon>Fibroporiaceae</taxon>
        <taxon>Fibroporia</taxon>
    </lineage>
</organism>
<dbReference type="SUPFAM" id="SSF48439">
    <property type="entry name" value="Protein prenylyltransferase"/>
    <property type="match status" value="1"/>
</dbReference>
<name>J4G0V1_9APHY</name>
<evidence type="ECO:0000256" key="3">
    <source>
        <dbReference type="ARBA" id="ARBA00022679"/>
    </source>
</evidence>
<dbReference type="AlphaFoldDB" id="J4G0V1"/>
<dbReference type="Pfam" id="PF01239">
    <property type="entry name" value="PPTA"/>
    <property type="match status" value="1"/>
</dbReference>
<comment type="similarity">
    <text evidence="1">Belongs to the protein prenyltransferase subunit alpha family.</text>
</comment>
<dbReference type="OrthoDB" id="1924260at2759"/>
<keyword evidence="4" id="KW-0677">Repeat</keyword>
<keyword evidence="2" id="KW-0637">Prenyltransferase</keyword>
<proteinExistence type="inferred from homology"/>
<dbReference type="InterPro" id="IPR002088">
    <property type="entry name" value="Prenyl_trans_a"/>
</dbReference>
<dbReference type="HOGENOM" id="CLU_066043_0_0_1"/>
<keyword evidence="3" id="KW-0808">Transferase</keyword>
<gene>
    <name evidence="5" type="ORF">FIBRA_01208</name>
</gene>
<dbReference type="EMBL" id="HE796919">
    <property type="protein sequence ID" value="CCL99193.1"/>
    <property type="molecule type" value="Genomic_DNA"/>
</dbReference>
<dbReference type="RefSeq" id="XP_012178476.1">
    <property type="nucleotide sequence ID" value="XM_012323086.1"/>
</dbReference>
<reference evidence="5 6" key="1">
    <citation type="journal article" date="2012" name="Appl. Environ. Microbiol.">
        <title>Short-read sequencing for genomic analysis of the brown rot fungus Fibroporia radiculosa.</title>
        <authorList>
            <person name="Tang J.D."/>
            <person name="Perkins A.D."/>
            <person name="Sonstegard T.S."/>
            <person name="Schroeder S.G."/>
            <person name="Burgess S.C."/>
            <person name="Diehl S.V."/>
        </authorList>
    </citation>
    <scope>NUCLEOTIDE SEQUENCE [LARGE SCALE GENOMIC DNA]</scope>
    <source>
        <strain evidence="5 6">TFFH 294</strain>
    </source>
</reference>
<dbReference type="GeneID" id="24094104"/>
<dbReference type="GO" id="GO:0005737">
    <property type="term" value="C:cytoplasm"/>
    <property type="evidence" value="ECO:0007669"/>
    <property type="project" value="TreeGrafter"/>
</dbReference>
<accession>J4G0V1</accession>
<dbReference type="Gene3D" id="1.25.40.120">
    <property type="entry name" value="Protein prenylyltransferase"/>
    <property type="match status" value="1"/>
</dbReference>
<evidence type="ECO:0000256" key="4">
    <source>
        <dbReference type="ARBA" id="ARBA00022737"/>
    </source>
</evidence>
<evidence type="ECO:0000313" key="6">
    <source>
        <dbReference type="Proteomes" id="UP000006352"/>
    </source>
</evidence>
<evidence type="ECO:0000313" key="5">
    <source>
        <dbReference type="EMBL" id="CCL99193.1"/>
    </source>
</evidence>
<sequence length="361" mass="40875">MSFLFVDGNLGVPQKVLYKFYMLAISPFAQSYKKFKIDAKNRNSRLGSDPLISLSAVLLLANPAHQSALNARKRLVEADLIDPKHDLIFTESLLTLRDASKQSILWHHRRWLLRRIFQPLTLSPAALSDDDGNSLQQIAMPPDVLQHEFSVVSRACDTYHRNYYARAHGFFCLEALNAMTRTQTPDKRYSGLLQDEYQATRTWIEQHVSDYTAVQYLRSVYDMLLQDISRRESVQEDVSKSELTFFVHAQRLVEAYPDHESLWLYLRAAACILVHSGGDSGVSRTTISDIHAFARQFIQERGKSAFGNGRCLSVANEGAVRNLAHRCIVWLDVQSGVCDLGSARARKIIADNDSVLTPTEI</sequence>
<keyword evidence="6" id="KW-1185">Reference proteome</keyword>
<evidence type="ECO:0000256" key="1">
    <source>
        <dbReference type="ARBA" id="ARBA00006734"/>
    </source>
</evidence>
<dbReference type="Proteomes" id="UP000006352">
    <property type="component" value="Unassembled WGS sequence"/>
</dbReference>
<dbReference type="GO" id="GO:0008318">
    <property type="term" value="F:protein prenyltransferase activity"/>
    <property type="evidence" value="ECO:0007669"/>
    <property type="project" value="InterPro"/>
</dbReference>